<feature type="chain" id="PRO_5042570026" description="Fimbrial protein" evidence="1">
    <location>
        <begin position="19"/>
        <end position="177"/>
    </location>
</feature>
<evidence type="ECO:0008006" key="4">
    <source>
        <dbReference type="Google" id="ProtNLM"/>
    </source>
</evidence>
<sequence>MRILIFIFALALPLLGNAKSGNLNAKTSGFTFFHGSIVNSACQLDISGDYQERDLERIIDSNIKQEKDIINLLKYSFTLKGCKRYISDGVIVSFNKVSSTNQEVLMVKYDGNIKHHTGVVLFDHNKNLLVVNSDFDPNYQSMDDAVEFYLIAKYRLLKKEKRELTPEIVADLLISYQ</sequence>
<dbReference type="GO" id="GO:0009289">
    <property type="term" value="C:pilus"/>
    <property type="evidence" value="ECO:0007669"/>
    <property type="project" value="InterPro"/>
</dbReference>
<dbReference type="AlphaFoldDB" id="A0AAJ3HVQ0"/>
<feature type="signal peptide" evidence="1">
    <location>
        <begin position="1"/>
        <end position="18"/>
    </location>
</feature>
<protein>
    <recommendedName>
        <fullName evidence="4">Fimbrial protein</fullName>
    </recommendedName>
</protein>
<name>A0AAJ3HVQ0_PROHU</name>
<dbReference type="InterPro" id="IPR036937">
    <property type="entry name" value="Adhesion_dom_fimbrial_sf"/>
</dbReference>
<keyword evidence="1" id="KW-0732">Signal</keyword>
<keyword evidence="3" id="KW-1185">Reference proteome</keyword>
<dbReference type="GO" id="GO:0007155">
    <property type="term" value="P:cell adhesion"/>
    <property type="evidence" value="ECO:0007669"/>
    <property type="project" value="InterPro"/>
</dbReference>
<accession>A0AAJ3HVQ0</accession>
<evidence type="ECO:0000313" key="2">
    <source>
        <dbReference type="EMBL" id="OAT49459.1"/>
    </source>
</evidence>
<dbReference type="Gene3D" id="2.60.40.1090">
    <property type="entry name" value="Fimbrial-type adhesion domain"/>
    <property type="match status" value="1"/>
</dbReference>
<organism evidence="2 3">
    <name type="scientific">Proteus hauseri ATCC 700826</name>
    <dbReference type="NCBI Taxonomy" id="1354271"/>
    <lineage>
        <taxon>Bacteria</taxon>
        <taxon>Pseudomonadati</taxon>
        <taxon>Pseudomonadota</taxon>
        <taxon>Gammaproteobacteria</taxon>
        <taxon>Enterobacterales</taxon>
        <taxon>Morganellaceae</taxon>
        <taxon>Proteus</taxon>
    </lineage>
</organism>
<dbReference type="InterPro" id="IPR008966">
    <property type="entry name" value="Adhesion_dom_sf"/>
</dbReference>
<proteinExistence type="predicted"/>
<dbReference type="EMBL" id="LXEV01000011">
    <property type="protein sequence ID" value="OAT49459.1"/>
    <property type="molecule type" value="Genomic_DNA"/>
</dbReference>
<dbReference type="Proteomes" id="UP000078250">
    <property type="component" value="Unassembled WGS sequence"/>
</dbReference>
<comment type="caution">
    <text evidence="2">The sequence shown here is derived from an EMBL/GenBank/DDBJ whole genome shotgun (WGS) entry which is preliminary data.</text>
</comment>
<reference evidence="2 3" key="1">
    <citation type="submission" date="2016-04" db="EMBL/GenBank/DDBJ databases">
        <title>ATOL: Assembling a taxonomically balanced genome-scale reconstruction of the evolutionary history of the Enterobacteriaceae.</title>
        <authorList>
            <person name="Plunkett G.III."/>
            <person name="Neeno-Eckwall E.C."/>
            <person name="Glasner J.D."/>
            <person name="Perna N.T."/>
        </authorList>
    </citation>
    <scope>NUCLEOTIDE SEQUENCE [LARGE SCALE GENOMIC DNA]</scope>
    <source>
        <strain evidence="2 3">ATCC 700826</strain>
    </source>
</reference>
<gene>
    <name evidence="2" type="ORF">M997_0675</name>
</gene>
<evidence type="ECO:0000313" key="3">
    <source>
        <dbReference type="Proteomes" id="UP000078250"/>
    </source>
</evidence>
<dbReference type="RefSeq" id="WP_064718689.1">
    <property type="nucleotide sequence ID" value="NZ_LXEV01000011.1"/>
</dbReference>
<dbReference type="SUPFAM" id="SSF49401">
    <property type="entry name" value="Bacterial adhesins"/>
    <property type="match status" value="1"/>
</dbReference>
<evidence type="ECO:0000256" key="1">
    <source>
        <dbReference type="SAM" id="SignalP"/>
    </source>
</evidence>